<dbReference type="PANTHER" id="PTHR38682">
    <property type="entry name" value="V-TYPE ATP SYNTHASE SUBUNIT C"/>
    <property type="match status" value="1"/>
</dbReference>
<evidence type="ECO:0000313" key="4">
    <source>
        <dbReference type="EMBL" id="MBC5668585.1"/>
    </source>
</evidence>
<keyword evidence="5" id="KW-1185">Reference proteome</keyword>
<proteinExistence type="inferred from homology"/>
<evidence type="ECO:0000256" key="1">
    <source>
        <dbReference type="ARBA" id="ARBA00006709"/>
    </source>
</evidence>
<evidence type="ECO:0000256" key="2">
    <source>
        <dbReference type="ARBA" id="ARBA00022448"/>
    </source>
</evidence>
<evidence type="ECO:0000256" key="3">
    <source>
        <dbReference type="ARBA" id="ARBA00023065"/>
    </source>
</evidence>
<dbReference type="InterPro" id="IPR044911">
    <property type="entry name" value="V-type_ATPase_csu/dsu_dom_3"/>
</dbReference>
<dbReference type="Proteomes" id="UP000597877">
    <property type="component" value="Unassembled WGS sequence"/>
</dbReference>
<name>A0ABR7F4P7_9FIRM</name>
<dbReference type="PANTHER" id="PTHR38682:SF1">
    <property type="entry name" value="V-TYPE ATP SYNTHASE SUBUNIT C"/>
    <property type="match status" value="1"/>
</dbReference>
<dbReference type="InterPro" id="IPR002843">
    <property type="entry name" value="ATPase_V0-cplx_csu/dsu"/>
</dbReference>
<dbReference type="InterPro" id="IPR035067">
    <property type="entry name" value="V-type_ATPase_csu/dsu"/>
</dbReference>
<dbReference type="Pfam" id="PF01992">
    <property type="entry name" value="vATP-synt_AC39"/>
    <property type="match status" value="1"/>
</dbReference>
<dbReference type="Gene3D" id="1.10.132.50">
    <property type="entry name" value="ATP synthase (C/AC39) subunit, domain 3"/>
    <property type="match status" value="1"/>
</dbReference>
<keyword evidence="2" id="KW-0813">Transport</keyword>
<dbReference type="RefSeq" id="WP_186840595.1">
    <property type="nucleotide sequence ID" value="NZ_JACOOZ010000008.1"/>
</dbReference>
<sequence>MEKDYTYGVARIRALEGKLFSDDDMTALLQCSDYSQCIAFLKSKGWGNGADSLEKMISIEKKNTSKLIKELSDDSNEMDILMIGDEYHNLKAAIKQVCTDSNNDNIFYEGTKLSPEIIMESIRQGKYQKLTENMEKPAKEAADTLIQTGSGQICDVIIDKAALEKIKEMGENSESKLIRKYADTTVTIANIKIAVRCAATGKNSDFVKKCVVSCDGISIRDLAASVDGGMEGVCTYLESTGFKDGVDALKKSMSVFECWCDNKIVQCIKSEKYNSFTVGPIIAYAIAKEMEIKTIKIILTCKLNGFDNGFIRERMREMYV</sequence>
<evidence type="ECO:0000313" key="5">
    <source>
        <dbReference type="Proteomes" id="UP000597877"/>
    </source>
</evidence>
<accession>A0ABR7F4P7</accession>
<dbReference type="InterPro" id="IPR036079">
    <property type="entry name" value="ATPase_csu/dsu_sf"/>
</dbReference>
<reference evidence="4 5" key="1">
    <citation type="submission" date="2020-08" db="EMBL/GenBank/DDBJ databases">
        <title>Genome public.</title>
        <authorList>
            <person name="Liu C."/>
            <person name="Sun Q."/>
        </authorList>
    </citation>
    <scope>NUCLEOTIDE SEQUENCE [LARGE SCALE GENOMIC DNA]</scope>
    <source>
        <strain evidence="4 5">BX4</strain>
    </source>
</reference>
<comment type="caution">
    <text evidence="4">The sequence shown here is derived from an EMBL/GenBank/DDBJ whole genome shotgun (WGS) entry which is preliminary data.</text>
</comment>
<dbReference type="InterPro" id="IPR050873">
    <property type="entry name" value="V-ATPase_V0D/AC39_subunit"/>
</dbReference>
<organism evidence="4 5">
    <name type="scientific">Eubacterium segne</name>
    <dbReference type="NCBI Taxonomy" id="2763045"/>
    <lineage>
        <taxon>Bacteria</taxon>
        <taxon>Bacillati</taxon>
        <taxon>Bacillota</taxon>
        <taxon>Clostridia</taxon>
        <taxon>Eubacteriales</taxon>
        <taxon>Eubacteriaceae</taxon>
        <taxon>Eubacterium</taxon>
    </lineage>
</organism>
<dbReference type="EMBL" id="JACOOZ010000008">
    <property type="protein sequence ID" value="MBC5668585.1"/>
    <property type="molecule type" value="Genomic_DNA"/>
</dbReference>
<dbReference type="SUPFAM" id="SSF103486">
    <property type="entry name" value="V-type ATP synthase subunit C"/>
    <property type="match status" value="1"/>
</dbReference>
<gene>
    <name evidence="4" type="ORF">H8S00_11455</name>
</gene>
<protein>
    <submittedName>
        <fullName evidence="4">V-type ATPase subunit</fullName>
    </submittedName>
</protein>
<keyword evidence="3" id="KW-0406">Ion transport</keyword>
<comment type="similarity">
    <text evidence="1">Belongs to the V-ATPase V0D/AC39 subunit family.</text>
</comment>
<dbReference type="Gene3D" id="1.20.1690.10">
    <property type="entry name" value="V-type ATP synthase subunit C domain"/>
    <property type="match status" value="2"/>
</dbReference>